<sequence length="569" mass="66821">MDKEKRTKSLYINNEKNWKCKECKYTCNALHYQRNFKNWTSGNNVIDKFIQDIQISAHGKIKAFEWIPYNKFNNIEYTLKEFGEVYRATWTKNMFIILKTLENPDDIASEFMNEATINHKFYGITQDPKKKKYMFVLDDICEKCNYVCESIHFQQNFKNWTSGNNDIDKLIQSSQLSAHSTYEIRSSLEWIPYNKFFNIEYIAKGGFDRVYKANRIDRHKKDKNIIVALKFLDNSKNVTLKFMNEITLHYKEGANNGFIVGFYRITQEPKTKNYVMVLEYAKNGSLRNYLDINYHKLSWKDKIYHILNIACGVLHIHENELIHRDLHIGNILMTDFDKITDMGLCKPADYDASKNTKNSTYGVLPYIAPEILRGQNYTKASDIYSFGIIMYEMISGLPPYRDVSHDENLAIKICQGLRPKFNIKVPQLILHLIKRCLDANPLNRPTANEIQSIIEIWRYKPSDEQTTELQRQIKEAEEINNNSLTCNEPTTHLRLSYETHSEAIYTSRLLNFNNLPEPKNSDDYYEHYDNITSTEYSESLQIDVSQSNIIEDDQNINSNDEAQNLEQKS</sequence>
<dbReference type="AlphaFoldDB" id="A0A015K3S6"/>
<dbReference type="GO" id="GO:0004674">
    <property type="term" value="F:protein serine/threonine kinase activity"/>
    <property type="evidence" value="ECO:0007669"/>
    <property type="project" value="TreeGrafter"/>
</dbReference>
<feature type="domain" description="Protein kinase" evidence="1">
    <location>
        <begin position="196"/>
        <end position="458"/>
    </location>
</feature>
<dbReference type="HOGENOM" id="CLU_000288_7_8_1"/>
<dbReference type="InterPro" id="IPR011009">
    <property type="entry name" value="Kinase-like_dom_sf"/>
</dbReference>
<dbReference type="PROSITE" id="PS50011">
    <property type="entry name" value="PROTEIN_KINASE_DOM"/>
    <property type="match status" value="1"/>
</dbReference>
<dbReference type="GO" id="GO:0005524">
    <property type="term" value="F:ATP binding"/>
    <property type="evidence" value="ECO:0007669"/>
    <property type="project" value="InterPro"/>
</dbReference>
<dbReference type="PANTHER" id="PTHR44329">
    <property type="entry name" value="SERINE/THREONINE-PROTEIN KINASE TNNI3K-RELATED"/>
    <property type="match status" value="1"/>
</dbReference>
<accession>A0A015K3S6</accession>
<proteinExistence type="predicted"/>
<gene>
    <name evidence="2" type="ORF">RirG_237950</name>
</gene>
<dbReference type="Proteomes" id="UP000022910">
    <property type="component" value="Unassembled WGS sequence"/>
</dbReference>
<dbReference type="InterPro" id="IPR001245">
    <property type="entry name" value="Ser-Thr/Tyr_kinase_cat_dom"/>
</dbReference>
<protein>
    <submittedName>
        <fullName evidence="2">Ypk2p</fullName>
    </submittedName>
</protein>
<dbReference type="InterPro" id="IPR000719">
    <property type="entry name" value="Prot_kinase_dom"/>
</dbReference>
<dbReference type="PRINTS" id="PR00109">
    <property type="entry name" value="TYRKINASE"/>
</dbReference>
<dbReference type="EMBL" id="JEMT01028629">
    <property type="protein sequence ID" value="EXX54081.1"/>
    <property type="molecule type" value="Genomic_DNA"/>
</dbReference>
<dbReference type="SUPFAM" id="SSF56112">
    <property type="entry name" value="Protein kinase-like (PK-like)"/>
    <property type="match status" value="1"/>
</dbReference>
<name>A0A015K3S6_RHIIW</name>
<comment type="caution">
    <text evidence="2">The sequence shown here is derived from an EMBL/GenBank/DDBJ whole genome shotgun (WGS) entry which is preliminary data.</text>
</comment>
<evidence type="ECO:0000259" key="1">
    <source>
        <dbReference type="PROSITE" id="PS50011"/>
    </source>
</evidence>
<dbReference type="Pfam" id="PF07714">
    <property type="entry name" value="PK_Tyr_Ser-Thr"/>
    <property type="match status" value="1"/>
</dbReference>
<evidence type="ECO:0000313" key="3">
    <source>
        <dbReference type="Proteomes" id="UP000022910"/>
    </source>
</evidence>
<evidence type="ECO:0000313" key="2">
    <source>
        <dbReference type="EMBL" id="EXX54081.1"/>
    </source>
</evidence>
<keyword evidence="3" id="KW-1185">Reference proteome</keyword>
<dbReference type="STRING" id="1432141.A0A015K3S6"/>
<reference evidence="2 3" key="1">
    <citation type="submission" date="2014-02" db="EMBL/GenBank/DDBJ databases">
        <title>Single nucleus genome sequencing reveals high similarity among nuclei of an endomycorrhizal fungus.</title>
        <authorList>
            <person name="Lin K."/>
            <person name="Geurts R."/>
            <person name="Zhang Z."/>
            <person name="Limpens E."/>
            <person name="Saunders D.G."/>
            <person name="Mu D."/>
            <person name="Pang E."/>
            <person name="Cao H."/>
            <person name="Cha H."/>
            <person name="Lin T."/>
            <person name="Zhou Q."/>
            <person name="Shang Y."/>
            <person name="Li Y."/>
            <person name="Ivanov S."/>
            <person name="Sharma T."/>
            <person name="Velzen R.V."/>
            <person name="Ruijter N.D."/>
            <person name="Aanen D.K."/>
            <person name="Win J."/>
            <person name="Kamoun S."/>
            <person name="Bisseling T."/>
            <person name="Huang S."/>
        </authorList>
    </citation>
    <scope>NUCLEOTIDE SEQUENCE [LARGE SCALE GENOMIC DNA]</scope>
    <source>
        <strain evidence="3">DAOM197198w</strain>
    </source>
</reference>
<organism evidence="2 3">
    <name type="scientific">Rhizophagus irregularis (strain DAOM 197198w)</name>
    <name type="common">Glomus intraradices</name>
    <dbReference type="NCBI Taxonomy" id="1432141"/>
    <lineage>
        <taxon>Eukaryota</taxon>
        <taxon>Fungi</taxon>
        <taxon>Fungi incertae sedis</taxon>
        <taxon>Mucoromycota</taxon>
        <taxon>Glomeromycotina</taxon>
        <taxon>Glomeromycetes</taxon>
        <taxon>Glomerales</taxon>
        <taxon>Glomeraceae</taxon>
        <taxon>Rhizophagus</taxon>
    </lineage>
</organism>
<dbReference type="Gene3D" id="1.10.510.10">
    <property type="entry name" value="Transferase(Phosphotransferase) domain 1"/>
    <property type="match status" value="1"/>
</dbReference>
<dbReference type="InterPro" id="IPR051681">
    <property type="entry name" value="Ser/Thr_Kinases-Pseudokinases"/>
</dbReference>